<dbReference type="EMBL" id="WEIA01000002">
    <property type="protein sequence ID" value="NLR20824.1"/>
    <property type="molecule type" value="Genomic_DNA"/>
</dbReference>
<reference evidence="2 4" key="2">
    <citation type="submission" date="2023-10" db="EMBL/GenBank/DDBJ databases">
        <title>To unveil natural product biosynthetic capacity in Pseudoalteromonas.</title>
        <authorList>
            <person name="Wang J."/>
        </authorList>
    </citation>
    <scope>NUCLEOTIDE SEQUENCE [LARGE SCALE GENOMIC DNA]</scope>
    <source>
        <strain evidence="2 4">DSM 15914</strain>
    </source>
</reference>
<gene>
    <name evidence="1" type="ORF">F9Y85_05705</name>
    <name evidence="2" type="ORF">R5H13_05375</name>
</gene>
<protein>
    <submittedName>
        <fullName evidence="1">Phage tail protein</fullName>
    </submittedName>
</protein>
<evidence type="ECO:0000313" key="2">
    <source>
        <dbReference type="EMBL" id="WOX29692.1"/>
    </source>
</evidence>
<dbReference type="Proteomes" id="UP001304419">
    <property type="component" value="Chromosome 1"/>
</dbReference>
<sequence>MALEQDIANLIQSTDALTAVVDNKAQQLDNQMAAFDTRIAKKEQDVDKFIQEAMPETRYVQDIFIGGSKDYFYPVWWRFPSNSAGTSKLTIARHYSRNSDTRPLDPNRPHQAALLLELEGNTYPWSGDANFMHIKRFHERYHPTVSHLSFAAHCKSEKVDATLDSYGGGADGSVGPWCRAFSGLYLRGGGLNYRIIKNWNGDVKYHDGADMNRRNIYETTSDTWSVRWYAEPIPFAERLAPTLSSIPYANHPYTPPTA</sequence>
<accession>A0A8I2KKS6</accession>
<evidence type="ECO:0000313" key="4">
    <source>
        <dbReference type="Proteomes" id="UP001304419"/>
    </source>
</evidence>
<evidence type="ECO:0000313" key="1">
    <source>
        <dbReference type="EMBL" id="NLR20824.1"/>
    </source>
</evidence>
<keyword evidence="4" id="KW-1185">Reference proteome</keyword>
<reference evidence="1" key="1">
    <citation type="submission" date="2019-10" db="EMBL/GenBank/DDBJ databases">
        <authorList>
            <person name="Paulsen S."/>
        </authorList>
    </citation>
    <scope>NUCLEOTIDE SEQUENCE</scope>
    <source>
        <strain evidence="1">LMG 19692</strain>
    </source>
</reference>
<dbReference type="RefSeq" id="WP_130126680.1">
    <property type="nucleotide sequence ID" value="NZ_CBCSDF010000002.1"/>
</dbReference>
<organism evidence="1 3">
    <name type="scientific">Pseudoalteromonas maricaloris</name>
    <dbReference type="NCBI Taxonomy" id="184924"/>
    <lineage>
        <taxon>Bacteria</taxon>
        <taxon>Pseudomonadati</taxon>
        <taxon>Pseudomonadota</taxon>
        <taxon>Gammaproteobacteria</taxon>
        <taxon>Alteromonadales</taxon>
        <taxon>Pseudoalteromonadaceae</taxon>
        <taxon>Pseudoalteromonas</taxon>
    </lineage>
</organism>
<dbReference type="Proteomes" id="UP000646877">
    <property type="component" value="Unassembled WGS sequence"/>
</dbReference>
<dbReference type="EMBL" id="CP137578">
    <property type="protein sequence ID" value="WOX29692.1"/>
    <property type="molecule type" value="Genomic_DNA"/>
</dbReference>
<proteinExistence type="predicted"/>
<dbReference type="AlphaFoldDB" id="A0A8I2KKS6"/>
<name>A0A8I2KKS6_9GAMM</name>
<evidence type="ECO:0000313" key="3">
    <source>
        <dbReference type="Proteomes" id="UP000646877"/>
    </source>
</evidence>